<sequence>MSLRPGSIINISHAADESGYSKGQSMKDWFKEERWKRVYDWIFEIEKELENIENSKYAKNQLGRIRELLSSIQRRNELKQATASDFYIEDLKRFNRAWDRNSIRVSGEKSIEEMQQESEKLKEDLERLERMDHTLRI</sequence>
<keyword evidence="3" id="KW-1185">Reference proteome</keyword>
<proteinExistence type="predicted"/>
<evidence type="ECO:0000313" key="3">
    <source>
        <dbReference type="Proteomes" id="UP001162131"/>
    </source>
</evidence>
<name>A0AAU9K7R3_9CILI</name>
<dbReference type="Proteomes" id="UP001162131">
    <property type="component" value="Unassembled WGS sequence"/>
</dbReference>
<evidence type="ECO:0000313" key="2">
    <source>
        <dbReference type="EMBL" id="CAG9333160.1"/>
    </source>
</evidence>
<protein>
    <submittedName>
        <fullName evidence="2">Uncharacterized protein</fullName>
    </submittedName>
</protein>
<gene>
    <name evidence="2" type="ORF">BSTOLATCC_MIC57979</name>
</gene>
<dbReference type="AlphaFoldDB" id="A0AAU9K7R3"/>
<organism evidence="2 3">
    <name type="scientific">Blepharisma stoltei</name>
    <dbReference type="NCBI Taxonomy" id="1481888"/>
    <lineage>
        <taxon>Eukaryota</taxon>
        <taxon>Sar</taxon>
        <taxon>Alveolata</taxon>
        <taxon>Ciliophora</taxon>
        <taxon>Postciliodesmatophora</taxon>
        <taxon>Heterotrichea</taxon>
        <taxon>Heterotrichida</taxon>
        <taxon>Blepharismidae</taxon>
        <taxon>Blepharisma</taxon>
    </lineage>
</organism>
<dbReference type="EMBL" id="CAJZBQ010000056">
    <property type="protein sequence ID" value="CAG9333160.1"/>
    <property type="molecule type" value="Genomic_DNA"/>
</dbReference>
<feature type="coiled-coil region" evidence="1">
    <location>
        <begin position="104"/>
        <end position="134"/>
    </location>
</feature>
<keyword evidence="1" id="KW-0175">Coiled coil</keyword>
<comment type="caution">
    <text evidence="2">The sequence shown here is derived from an EMBL/GenBank/DDBJ whole genome shotgun (WGS) entry which is preliminary data.</text>
</comment>
<evidence type="ECO:0000256" key="1">
    <source>
        <dbReference type="SAM" id="Coils"/>
    </source>
</evidence>
<accession>A0AAU9K7R3</accession>
<reference evidence="2" key="1">
    <citation type="submission" date="2021-09" db="EMBL/GenBank/DDBJ databases">
        <authorList>
            <consortium name="AG Swart"/>
            <person name="Singh M."/>
            <person name="Singh A."/>
            <person name="Seah K."/>
            <person name="Emmerich C."/>
        </authorList>
    </citation>
    <scope>NUCLEOTIDE SEQUENCE</scope>
    <source>
        <strain evidence="2">ATCC30299</strain>
    </source>
</reference>